<organism evidence="1">
    <name type="scientific">Arundo donax</name>
    <name type="common">Giant reed</name>
    <name type="synonym">Donax arundinaceus</name>
    <dbReference type="NCBI Taxonomy" id="35708"/>
    <lineage>
        <taxon>Eukaryota</taxon>
        <taxon>Viridiplantae</taxon>
        <taxon>Streptophyta</taxon>
        <taxon>Embryophyta</taxon>
        <taxon>Tracheophyta</taxon>
        <taxon>Spermatophyta</taxon>
        <taxon>Magnoliopsida</taxon>
        <taxon>Liliopsida</taxon>
        <taxon>Poales</taxon>
        <taxon>Poaceae</taxon>
        <taxon>PACMAD clade</taxon>
        <taxon>Arundinoideae</taxon>
        <taxon>Arundineae</taxon>
        <taxon>Arundo</taxon>
    </lineage>
</organism>
<proteinExistence type="predicted"/>
<accession>A0A0A8Y531</accession>
<dbReference type="EMBL" id="GBRH01277987">
    <property type="protein sequence ID" value="JAD19908.1"/>
    <property type="molecule type" value="Transcribed_RNA"/>
</dbReference>
<protein>
    <submittedName>
        <fullName evidence="1">Uncharacterized protein</fullName>
    </submittedName>
</protein>
<sequence length="36" mass="4199">MNIVHVLHNLNSSAMNLVLIIRLTKYKNAYTWKSVL</sequence>
<reference evidence="1" key="1">
    <citation type="submission" date="2014-09" db="EMBL/GenBank/DDBJ databases">
        <authorList>
            <person name="Magalhaes I.L.F."/>
            <person name="Oliveira U."/>
            <person name="Santos F.R."/>
            <person name="Vidigal T.H.D.A."/>
            <person name="Brescovit A.D."/>
            <person name="Santos A.J."/>
        </authorList>
    </citation>
    <scope>NUCLEOTIDE SEQUENCE</scope>
    <source>
        <tissue evidence="1">Shoot tissue taken approximately 20 cm above the soil surface</tissue>
    </source>
</reference>
<name>A0A0A8Y531_ARUDO</name>
<reference evidence="1" key="2">
    <citation type="journal article" date="2015" name="Data Brief">
        <title>Shoot transcriptome of the giant reed, Arundo donax.</title>
        <authorList>
            <person name="Barrero R.A."/>
            <person name="Guerrero F.D."/>
            <person name="Moolhuijzen P."/>
            <person name="Goolsby J.A."/>
            <person name="Tidwell J."/>
            <person name="Bellgard S.E."/>
            <person name="Bellgard M.I."/>
        </authorList>
    </citation>
    <scope>NUCLEOTIDE SEQUENCE</scope>
    <source>
        <tissue evidence="1">Shoot tissue taken approximately 20 cm above the soil surface</tissue>
    </source>
</reference>
<dbReference type="AlphaFoldDB" id="A0A0A8Y531"/>
<evidence type="ECO:0000313" key="1">
    <source>
        <dbReference type="EMBL" id="JAD19908.1"/>
    </source>
</evidence>